<keyword evidence="6 9" id="KW-0418">Kinase</keyword>
<dbReference type="PANTHER" id="PTHR18964:SF149">
    <property type="entry name" value="BIFUNCTIONAL UDP-N-ACETYLGLUCOSAMINE 2-EPIMERASE_N-ACETYLMANNOSAMINE KINASE"/>
    <property type="match status" value="1"/>
</dbReference>
<dbReference type="InterPro" id="IPR004654">
    <property type="entry name" value="ROK_glcA"/>
</dbReference>
<name>A0A2P6MK70_ALKUR</name>
<dbReference type="EC" id="2.7.1.2" evidence="2"/>
<dbReference type="RefSeq" id="WP_105957716.1">
    <property type="nucleotide sequence ID" value="NZ_PVNS01000002.1"/>
</dbReference>
<evidence type="ECO:0000256" key="5">
    <source>
        <dbReference type="ARBA" id="ARBA00022741"/>
    </source>
</evidence>
<gene>
    <name evidence="9" type="ORF">C6I21_01770</name>
</gene>
<dbReference type="Gene3D" id="3.30.420.40">
    <property type="match status" value="2"/>
</dbReference>
<dbReference type="PANTHER" id="PTHR18964">
    <property type="entry name" value="ROK (REPRESSOR, ORF, KINASE) FAMILY"/>
    <property type="match status" value="1"/>
</dbReference>
<organism evidence="9 10">
    <name type="scientific">Alkalicoccus urumqiensis</name>
    <name type="common">Bacillus urumqiensis</name>
    <dbReference type="NCBI Taxonomy" id="1548213"/>
    <lineage>
        <taxon>Bacteria</taxon>
        <taxon>Bacillati</taxon>
        <taxon>Bacillota</taxon>
        <taxon>Bacilli</taxon>
        <taxon>Bacillales</taxon>
        <taxon>Bacillaceae</taxon>
        <taxon>Alkalicoccus</taxon>
    </lineage>
</organism>
<dbReference type="InterPro" id="IPR000600">
    <property type="entry name" value="ROK"/>
</dbReference>
<evidence type="ECO:0000256" key="8">
    <source>
        <dbReference type="ARBA" id="ARBA00032386"/>
    </source>
</evidence>
<evidence type="ECO:0000256" key="7">
    <source>
        <dbReference type="ARBA" id="ARBA00022840"/>
    </source>
</evidence>
<protein>
    <recommendedName>
        <fullName evidence="3">Glucokinase</fullName>
        <ecNumber evidence="2">2.7.1.2</ecNumber>
    </recommendedName>
    <alternativeName>
        <fullName evidence="8">Glucose kinase</fullName>
    </alternativeName>
</protein>
<evidence type="ECO:0000313" key="9">
    <source>
        <dbReference type="EMBL" id="PRO66680.1"/>
    </source>
</evidence>
<comment type="similarity">
    <text evidence="1">Belongs to the ROK (NagC/XylR) family.</text>
</comment>
<dbReference type="Pfam" id="PF00480">
    <property type="entry name" value="ROK"/>
    <property type="match status" value="1"/>
</dbReference>
<dbReference type="OrthoDB" id="9810372at2"/>
<keyword evidence="7" id="KW-0067">ATP-binding</keyword>
<dbReference type="NCBIfam" id="TIGR00744">
    <property type="entry name" value="ROK_glcA_fam"/>
    <property type="match status" value="1"/>
</dbReference>
<proteinExistence type="inferred from homology"/>
<dbReference type="InterPro" id="IPR049874">
    <property type="entry name" value="ROK_cs"/>
</dbReference>
<accession>A0A2P6MK70</accession>
<reference evidence="9 10" key="1">
    <citation type="submission" date="2018-03" db="EMBL/GenBank/DDBJ databases">
        <title>Bacillus urumqiensis sp. nov., a moderately haloalkaliphilic bacterium isolated from a salt lake.</title>
        <authorList>
            <person name="Zhao B."/>
            <person name="Liao Z."/>
        </authorList>
    </citation>
    <scope>NUCLEOTIDE SEQUENCE [LARGE SCALE GENOMIC DNA]</scope>
    <source>
        <strain evidence="9 10">BZ-SZ-XJ18</strain>
    </source>
</reference>
<dbReference type="GO" id="GO:0005524">
    <property type="term" value="F:ATP binding"/>
    <property type="evidence" value="ECO:0007669"/>
    <property type="project" value="UniProtKB-KW"/>
</dbReference>
<keyword evidence="5" id="KW-0547">Nucleotide-binding</keyword>
<dbReference type="GO" id="GO:0004340">
    <property type="term" value="F:glucokinase activity"/>
    <property type="evidence" value="ECO:0007669"/>
    <property type="project" value="UniProtKB-EC"/>
</dbReference>
<dbReference type="AlphaFoldDB" id="A0A2P6MK70"/>
<keyword evidence="10" id="KW-1185">Reference proteome</keyword>
<dbReference type="InterPro" id="IPR043129">
    <property type="entry name" value="ATPase_NBD"/>
</dbReference>
<dbReference type="Proteomes" id="UP000243650">
    <property type="component" value="Unassembled WGS sequence"/>
</dbReference>
<evidence type="ECO:0000256" key="3">
    <source>
        <dbReference type="ARBA" id="ARBA00014701"/>
    </source>
</evidence>
<sequence length="324" mass="32808">MKSVLAAVDVGGTSLKMAFVTHDGEIAAKWEIPTNQSDKGAHIISEAAASIKEKQREYNVDIGAVGVGAPGFIDVERGFIYEAVNVGWKSYPLREEMESLLGLPVVVDNDANLAAGGEKWKGAGGGADNLLAVTLGTGVGGGIIAGGSIIHGQSGMAGEIGHITAVREGGARCNCGKNGCLETVASATGIARIGREKAAANPSSSIGGALKAKGSLSAKEIIDAAKNGDHAAEEAVNEAADHLGFALANLCNSLNPETIVIGGGVSKAGDYLVEKITASFKTYAIPKIAAETTIRLAELGNDAGVIGAAWLAAKAYRGEGTAEL</sequence>
<dbReference type="EMBL" id="PVNS01000002">
    <property type="protein sequence ID" value="PRO66680.1"/>
    <property type="molecule type" value="Genomic_DNA"/>
</dbReference>
<evidence type="ECO:0000256" key="1">
    <source>
        <dbReference type="ARBA" id="ARBA00006479"/>
    </source>
</evidence>
<evidence type="ECO:0000256" key="4">
    <source>
        <dbReference type="ARBA" id="ARBA00022679"/>
    </source>
</evidence>
<dbReference type="PROSITE" id="PS01125">
    <property type="entry name" value="ROK"/>
    <property type="match status" value="1"/>
</dbReference>
<evidence type="ECO:0000313" key="10">
    <source>
        <dbReference type="Proteomes" id="UP000243650"/>
    </source>
</evidence>
<dbReference type="SUPFAM" id="SSF53067">
    <property type="entry name" value="Actin-like ATPase domain"/>
    <property type="match status" value="1"/>
</dbReference>
<evidence type="ECO:0000256" key="6">
    <source>
        <dbReference type="ARBA" id="ARBA00022777"/>
    </source>
</evidence>
<keyword evidence="4" id="KW-0808">Transferase</keyword>
<comment type="caution">
    <text evidence="9">The sequence shown here is derived from an EMBL/GenBank/DDBJ whole genome shotgun (WGS) entry which is preliminary data.</text>
</comment>
<dbReference type="GO" id="GO:0005737">
    <property type="term" value="C:cytoplasm"/>
    <property type="evidence" value="ECO:0007669"/>
    <property type="project" value="InterPro"/>
</dbReference>
<dbReference type="GO" id="GO:0006096">
    <property type="term" value="P:glycolytic process"/>
    <property type="evidence" value="ECO:0007669"/>
    <property type="project" value="InterPro"/>
</dbReference>
<evidence type="ECO:0000256" key="2">
    <source>
        <dbReference type="ARBA" id="ARBA00012323"/>
    </source>
</evidence>